<organism evidence="2 3">
    <name type="scientific">Deinococcus cavernae</name>
    <dbReference type="NCBI Taxonomy" id="2320857"/>
    <lineage>
        <taxon>Bacteria</taxon>
        <taxon>Thermotogati</taxon>
        <taxon>Deinococcota</taxon>
        <taxon>Deinococci</taxon>
        <taxon>Deinococcales</taxon>
        <taxon>Deinococcaceae</taxon>
        <taxon>Deinococcus</taxon>
    </lineage>
</organism>
<dbReference type="InterPro" id="IPR003814">
    <property type="entry name" value="FmdEsu_dom"/>
</dbReference>
<dbReference type="EMBL" id="QYUJ01000014">
    <property type="protein sequence ID" value="RJF72402.1"/>
    <property type="molecule type" value="Genomic_DNA"/>
</dbReference>
<evidence type="ECO:0000313" key="2">
    <source>
        <dbReference type="EMBL" id="RJF72402.1"/>
    </source>
</evidence>
<evidence type="ECO:0000259" key="1">
    <source>
        <dbReference type="Pfam" id="PF02663"/>
    </source>
</evidence>
<dbReference type="PANTHER" id="PTHR39418">
    <property type="entry name" value="DEHYDROGENASE-RELATED"/>
    <property type="match status" value="1"/>
</dbReference>
<name>A0A418V8K0_9DEIO</name>
<accession>A0A418V8K0</accession>
<dbReference type="Pfam" id="PF02663">
    <property type="entry name" value="FmdE"/>
    <property type="match status" value="1"/>
</dbReference>
<sequence length="203" mass="22498">MTVLAAPPPLLSPSLAELLERSSALHDHLCPRQILGVRSALLAARHLNLPFPRSDKRVLVFVETDGCFADGVSVASGCWLGRRTMRLMDYGKVAATFVDTRTGQAVRIAPQTDLRQRVKDARPEGQKRYDAYLEAYQTLPDDALLTVQEVELTLDLKELISVHGKRVMCDGCHEEVINEREVVHGVQVLCPSCAGQGYLRPRP</sequence>
<dbReference type="OrthoDB" id="9804309at2"/>
<proteinExistence type="predicted"/>
<keyword evidence="3" id="KW-1185">Reference proteome</keyword>
<dbReference type="Gene3D" id="3.30.1330.130">
    <property type="match status" value="1"/>
</dbReference>
<feature type="domain" description="Formylmethanofuran dehydrogenase subunit E" evidence="1">
    <location>
        <begin position="26"/>
        <end position="145"/>
    </location>
</feature>
<dbReference type="InterPro" id="IPR053194">
    <property type="entry name" value="tRNA_methyltr_O"/>
</dbReference>
<reference evidence="2 3" key="1">
    <citation type="submission" date="2018-09" db="EMBL/GenBank/DDBJ databases">
        <authorList>
            <person name="Zhu H."/>
        </authorList>
    </citation>
    <scope>NUCLEOTIDE SEQUENCE [LARGE SCALE GENOMIC DNA]</scope>
    <source>
        <strain evidence="2 3">K2S05-167</strain>
    </source>
</reference>
<comment type="caution">
    <text evidence="2">The sequence shown here is derived from an EMBL/GenBank/DDBJ whole genome shotgun (WGS) entry which is preliminary data.</text>
</comment>
<protein>
    <submittedName>
        <fullName evidence="2">Formylmethanofuran dehydrogenase</fullName>
    </submittedName>
</protein>
<dbReference type="Proteomes" id="UP000286287">
    <property type="component" value="Unassembled WGS sequence"/>
</dbReference>
<dbReference type="AlphaFoldDB" id="A0A418V8K0"/>
<dbReference type="RefSeq" id="WP_119764501.1">
    <property type="nucleotide sequence ID" value="NZ_QYUJ01000014.1"/>
</dbReference>
<evidence type="ECO:0000313" key="3">
    <source>
        <dbReference type="Proteomes" id="UP000286287"/>
    </source>
</evidence>
<gene>
    <name evidence="2" type="ORF">D3875_13425</name>
</gene>
<dbReference type="SUPFAM" id="SSF143555">
    <property type="entry name" value="FwdE-like"/>
    <property type="match status" value="1"/>
</dbReference>
<dbReference type="PANTHER" id="PTHR39418:SF1">
    <property type="entry name" value="DEHYDROGENASE"/>
    <property type="match status" value="1"/>
</dbReference>